<protein>
    <recommendedName>
        <fullName evidence="8">BURP domain-containing protein</fullName>
    </recommendedName>
</protein>
<evidence type="ECO:0000256" key="1">
    <source>
        <dbReference type="ARBA" id="ARBA00004191"/>
    </source>
</evidence>
<dbReference type="SMART" id="SM01045">
    <property type="entry name" value="BURP"/>
    <property type="match status" value="1"/>
</dbReference>
<evidence type="ECO:0000256" key="2">
    <source>
        <dbReference type="ARBA" id="ARBA00004271"/>
    </source>
</evidence>
<dbReference type="EMBL" id="VEPZ02001567">
    <property type="protein sequence ID" value="KAE8667778.1"/>
    <property type="molecule type" value="Genomic_DNA"/>
</dbReference>
<evidence type="ECO:0000313" key="10">
    <source>
        <dbReference type="Proteomes" id="UP000436088"/>
    </source>
</evidence>
<dbReference type="InterPro" id="IPR051897">
    <property type="entry name" value="PG-associated_BURP"/>
</dbReference>
<organism evidence="9 10">
    <name type="scientific">Hibiscus syriacus</name>
    <name type="common">Rose of Sharon</name>
    <dbReference type="NCBI Taxonomy" id="106335"/>
    <lineage>
        <taxon>Eukaryota</taxon>
        <taxon>Viridiplantae</taxon>
        <taxon>Streptophyta</taxon>
        <taxon>Embryophyta</taxon>
        <taxon>Tracheophyta</taxon>
        <taxon>Spermatophyta</taxon>
        <taxon>Magnoliopsida</taxon>
        <taxon>eudicotyledons</taxon>
        <taxon>Gunneridae</taxon>
        <taxon>Pentapetalae</taxon>
        <taxon>rosids</taxon>
        <taxon>malvids</taxon>
        <taxon>Malvales</taxon>
        <taxon>Malvaceae</taxon>
        <taxon>Malvoideae</taxon>
        <taxon>Hibiscus</taxon>
    </lineage>
</organism>
<evidence type="ECO:0000256" key="4">
    <source>
        <dbReference type="ARBA" id="ARBA00022523"/>
    </source>
</evidence>
<name>A0A6A2X0A5_HIBSY</name>
<evidence type="ECO:0000256" key="6">
    <source>
        <dbReference type="ARBA" id="ARBA00023180"/>
    </source>
</evidence>
<dbReference type="GO" id="GO:0048046">
    <property type="term" value="C:apoplast"/>
    <property type="evidence" value="ECO:0007669"/>
    <property type="project" value="UniProtKB-SubCell"/>
</dbReference>
<feature type="compositionally biased region" description="Polar residues" evidence="7">
    <location>
        <begin position="186"/>
        <end position="199"/>
    </location>
</feature>
<evidence type="ECO:0000256" key="7">
    <source>
        <dbReference type="SAM" id="MobiDB-lite"/>
    </source>
</evidence>
<comment type="subcellular location">
    <subcellularLocation>
        <location evidence="1">Secreted</location>
        <location evidence="1">Cell wall</location>
    </subcellularLocation>
    <subcellularLocation>
        <location evidence="2">Secreted</location>
        <location evidence="2">Extracellular space</location>
        <location evidence="2">Apoplast</location>
    </subcellularLocation>
</comment>
<comment type="caution">
    <text evidence="9">The sequence shown here is derived from an EMBL/GenBank/DDBJ whole genome shotgun (WGS) entry which is preliminary data.</text>
</comment>
<feature type="domain" description="BURP" evidence="8">
    <location>
        <begin position="266"/>
        <end position="408"/>
    </location>
</feature>
<feature type="region of interest" description="Disordered" evidence="7">
    <location>
        <begin position="186"/>
        <end position="212"/>
    </location>
</feature>
<keyword evidence="10" id="KW-1185">Reference proteome</keyword>
<reference evidence="9" key="1">
    <citation type="submission" date="2019-09" db="EMBL/GenBank/DDBJ databases">
        <title>Draft genome information of white flower Hibiscus syriacus.</title>
        <authorList>
            <person name="Kim Y.-M."/>
        </authorList>
    </citation>
    <scope>NUCLEOTIDE SEQUENCE [LARGE SCALE GENOMIC DNA]</scope>
    <source>
        <strain evidence="9">YM2019G1</strain>
    </source>
</reference>
<keyword evidence="3" id="KW-0964">Secreted</keyword>
<evidence type="ECO:0000256" key="3">
    <source>
        <dbReference type="ARBA" id="ARBA00022512"/>
    </source>
</evidence>
<proteinExistence type="predicted"/>
<keyword evidence="5" id="KW-0732">Signal</keyword>
<keyword evidence="6" id="KW-0325">Glycoprotein</keyword>
<accession>A0A6A2X0A5</accession>
<dbReference type="AlphaFoldDB" id="A0A6A2X0A5"/>
<evidence type="ECO:0000259" key="8">
    <source>
        <dbReference type="SMART" id="SM01045"/>
    </source>
</evidence>
<dbReference type="Pfam" id="PF03181">
    <property type="entry name" value="BURP"/>
    <property type="match status" value="1"/>
</dbReference>
<evidence type="ECO:0000256" key="5">
    <source>
        <dbReference type="ARBA" id="ARBA00022729"/>
    </source>
</evidence>
<dbReference type="PANTHER" id="PTHR31458:SF9">
    <property type="entry name" value="POLYGALACTURONASE-1 NON-CATALYTIC SUBUNIT BETA"/>
    <property type="match status" value="1"/>
</dbReference>
<dbReference type="Proteomes" id="UP000436088">
    <property type="component" value="Unassembled WGS sequence"/>
</dbReference>
<dbReference type="InterPro" id="IPR004873">
    <property type="entry name" value="BURP_dom"/>
</dbReference>
<evidence type="ECO:0000313" key="9">
    <source>
        <dbReference type="EMBL" id="KAE8667778.1"/>
    </source>
</evidence>
<keyword evidence="4" id="KW-0052">Apoplast</keyword>
<keyword evidence="3" id="KW-0134">Cell wall</keyword>
<gene>
    <name evidence="9" type="ORF">F3Y22_tig00112382pilonHSYRG00155</name>
</gene>
<sequence length="414" mass="45432">MSDLQVVHVVCSTSTGQAKVNPFTPKASLIRYWSSHISNTLTKSPFFVSKASPLSAVDSAKPTIADDNSFQGQQEADFEVYSSKSFKGCGTSRRGGVDSFKNYSDGLNTPNESFKKYRGGSNGHREEFNSYVKDANVAVDNFTNYGSGATGGSGGFNSYQERVKVPNLRFTSYDSGGTKHKLSFSGYSSETNSGTQAFNNYGKKGKSDPTEFTSYSGNNPHNSFKTYGLATKLGIDSFTGYRDSANVGDDSFQSYARDSDYFSQFGIYFVQRIWESVLKEGNVMVMPDIVDKMPRRSFLPRRPASRGETKLCVGSAEDMIDFATSVLGHNVTVRTTKTVKGSKKEIMIGEVKGINSENVTKLVSCHQSLYVPTLLLSVSSQANRRRRLAFHLPAMLELPMVNPKLAVISNLVTQ</sequence>
<dbReference type="PANTHER" id="PTHR31458">
    <property type="entry name" value="POLYGALACTURONASE 1 BETA-LIKE PROTEIN 2"/>
    <property type="match status" value="1"/>
</dbReference>